<keyword evidence="10" id="KW-0031">Aminopeptidase</keyword>
<dbReference type="SUPFAM" id="SSF53474">
    <property type="entry name" value="alpha/beta-Hydrolases"/>
    <property type="match status" value="1"/>
</dbReference>
<evidence type="ECO:0000313" key="11">
    <source>
        <dbReference type="Proteomes" id="UP000273154"/>
    </source>
</evidence>
<feature type="domain" description="AB hydrolase-1" evidence="9">
    <location>
        <begin position="32"/>
        <end position="281"/>
    </location>
</feature>
<comment type="similarity">
    <text evidence="2 7">Belongs to the peptidase S33 family.</text>
</comment>
<evidence type="ECO:0000256" key="8">
    <source>
        <dbReference type="PIRSR" id="PIRSR005539-1"/>
    </source>
</evidence>
<proteinExistence type="inferred from homology"/>
<dbReference type="GeneID" id="88848700"/>
<reference evidence="11" key="1">
    <citation type="submission" date="2018-11" db="EMBL/GenBank/DDBJ databases">
        <title>Comparative genomics of Parolsenella catena and Libanicoccus massiliensis: Reclassification of Libanicoccus massiliensis as Parolsenella massiliensis comb. nov.</title>
        <authorList>
            <person name="Sakamoto M."/>
            <person name="Ikeyama N."/>
            <person name="Murakami T."/>
            <person name="Mori H."/>
            <person name="Yuki M."/>
            <person name="Ohkuma M."/>
        </authorList>
    </citation>
    <scope>NUCLEOTIDE SEQUENCE [LARGE SCALE GENOMIC DNA]</scope>
    <source>
        <strain evidence="11">JCM 31932</strain>
    </source>
</reference>
<dbReference type="PIRSF" id="PIRSF005539">
    <property type="entry name" value="Pept_S33_TRI_F1"/>
    <property type="match status" value="1"/>
</dbReference>
<evidence type="ECO:0000313" key="10">
    <source>
        <dbReference type="EMBL" id="BBH49979.1"/>
    </source>
</evidence>
<evidence type="ECO:0000256" key="4">
    <source>
        <dbReference type="ARBA" id="ARBA00021843"/>
    </source>
</evidence>
<dbReference type="Pfam" id="PF00561">
    <property type="entry name" value="Abhydrolase_1"/>
    <property type="match status" value="1"/>
</dbReference>
<evidence type="ECO:0000256" key="1">
    <source>
        <dbReference type="ARBA" id="ARBA00001585"/>
    </source>
</evidence>
<dbReference type="AlphaFoldDB" id="A0A3G9K7X3"/>
<dbReference type="KEGG" id="pcat:Pcatena_05660"/>
<feature type="active site" description="Proton donor" evidence="8">
    <location>
        <position position="275"/>
    </location>
</feature>
<dbReference type="InterPro" id="IPR002410">
    <property type="entry name" value="Peptidase_S33"/>
</dbReference>
<dbReference type="PRINTS" id="PR00793">
    <property type="entry name" value="PROAMNOPTASE"/>
</dbReference>
<dbReference type="EMBL" id="AP019367">
    <property type="protein sequence ID" value="BBH49979.1"/>
    <property type="molecule type" value="Genomic_DNA"/>
</dbReference>
<dbReference type="InterPro" id="IPR005945">
    <property type="entry name" value="Pro_imino_pep"/>
</dbReference>
<evidence type="ECO:0000256" key="7">
    <source>
        <dbReference type="PIRNR" id="PIRNR005539"/>
    </source>
</evidence>
<name>A0A3G9K7X3_9ACTN</name>
<dbReference type="RefSeq" id="WP_172596359.1">
    <property type="nucleotide sequence ID" value="NZ_AP019367.1"/>
</dbReference>
<dbReference type="InterPro" id="IPR029058">
    <property type="entry name" value="AB_hydrolase_fold"/>
</dbReference>
<feature type="active site" description="Nucleophile" evidence="8">
    <location>
        <position position="108"/>
    </location>
</feature>
<dbReference type="PANTHER" id="PTHR43194:SF2">
    <property type="entry name" value="PEROXISOMAL MEMBRANE PROTEIN LPX1"/>
    <property type="match status" value="1"/>
</dbReference>
<feature type="active site" evidence="8">
    <location>
        <position position="249"/>
    </location>
</feature>
<evidence type="ECO:0000256" key="6">
    <source>
        <dbReference type="ARBA" id="ARBA00029605"/>
    </source>
</evidence>
<dbReference type="InterPro" id="IPR050228">
    <property type="entry name" value="Carboxylesterase_BioH"/>
</dbReference>
<dbReference type="EC" id="3.4.11.5" evidence="3"/>
<dbReference type="NCBIfam" id="TIGR01250">
    <property type="entry name" value="pro_imino_pep_2"/>
    <property type="match status" value="1"/>
</dbReference>
<evidence type="ECO:0000256" key="2">
    <source>
        <dbReference type="ARBA" id="ARBA00010088"/>
    </source>
</evidence>
<gene>
    <name evidence="10" type="primary">pip_1</name>
    <name evidence="10" type="ORF">Pcatena_05660</name>
</gene>
<organism evidence="10 11">
    <name type="scientific">Parolsenella catena</name>
    <dbReference type="NCBI Taxonomy" id="2003188"/>
    <lineage>
        <taxon>Bacteria</taxon>
        <taxon>Bacillati</taxon>
        <taxon>Actinomycetota</taxon>
        <taxon>Coriobacteriia</taxon>
        <taxon>Coriobacteriales</taxon>
        <taxon>Atopobiaceae</taxon>
        <taxon>Parolsenella</taxon>
    </lineage>
</organism>
<dbReference type="InterPro" id="IPR000073">
    <property type="entry name" value="AB_hydrolase_1"/>
</dbReference>
<dbReference type="GO" id="GO:0006508">
    <property type="term" value="P:proteolysis"/>
    <property type="evidence" value="ECO:0007669"/>
    <property type="project" value="InterPro"/>
</dbReference>
<dbReference type="Gene3D" id="3.40.50.1820">
    <property type="entry name" value="alpha/beta hydrolase"/>
    <property type="match status" value="1"/>
</dbReference>
<evidence type="ECO:0000256" key="3">
    <source>
        <dbReference type="ARBA" id="ARBA00012568"/>
    </source>
</evidence>
<comment type="catalytic activity">
    <reaction evidence="1">
        <text>Release of N-terminal proline from a peptide.</text>
        <dbReference type="EC" id="3.4.11.5"/>
    </reaction>
</comment>
<dbReference type="Proteomes" id="UP000273154">
    <property type="component" value="Chromosome"/>
</dbReference>
<keyword evidence="5 7" id="KW-0378">Hydrolase</keyword>
<accession>A0A3G9K7X3</accession>
<dbReference type="PANTHER" id="PTHR43194">
    <property type="entry name" value="HYDROLASE ALPHA/BETA FOLD FAMILY"/>
    <property type="match status" value="1"/>
</dbReference>
<keyword evidence="10" id="KW-0645">Protease</keyword>
<dbReference type="GO" id="GO:0004177">
    <property type="term" value="F:aminopeptidase activity"/>
    <property type="evidence" value="ECO:0007669"/>
    <property type="project" value="UniProtKB-KW"/>
</dbReference>
<evidence type="ECO:0000259" key="9">
    <source>
        <dbReference type="Pfam" id="PF00561"/>
    </source>
</evidence>
<keyword evidence="11" id="KW-1185">Reference proteome</keyword>
<evidence type="ECO:0000256" key="5">
    <source>
        <dbReference type="ARBA" id="ARBA00022801"/>
    </source>
</evidence>
<sequence>MDELKVVEGYMPFKGYKTWYRIVGENDLGRLPLLTIHGGPGNTHWYLRSLDELARKYHRQVIYYDQIGCGYSKAPSNPDMWSAELFEEELHELRRHLGLEHVHLLGQSWGGILELQYATHRPSGVASMVVASSPADMDLWLAEAIRLRSYLPREMEQALAQADVDGDYDRPEVRAASAEYYRRHVAAVPEDERPEKWRKPFADPVGDEVYHTMQGMSEFVVTGKLSHWSVVDKLGDICIPTLVTSGTADECTPLIAKQIADSIPGAEWALLEGTHMVHLERLEEYNATIEEFVERHE</sequence>
<protein>
    <recommendedName>
        <fullName evidence="4">Proline iminopeptidase</fullName>
        <ecNumber evidence="3">3.4.11.5</ecNumber>
    </recommendedName>
    <alternativeName>
        <fullName evidence="6">Prolyl aminopeptidase</fullName>
    </alternativeName>
</protein>